<keyword evidence="3" id="KW-0808">Transferase</keyword>
<organism evidence="11 12">
    <name type="scientific">Botryotinia convoluta</name>
    <dbReference type="NCBI Taxonomy" id="54673"/>
    <lineage>
        <taxon>Eukaryota</taxon>
        <taxon>Fungi</taxon>
        <taxon>Dikarya</taxon>
        <taxon>Ascomycota</taxon>
        <taxon>Pezizomycotina</taxon>
        <taxon>Leotiomycetes</taxon>
        <taxon>Helotiales</taxon>
        <taxon>Sclerotiniaceae</taxon>
        <taxon>Botryotinia</taxon>
    </lineage>
</organism>
<dbReference type="AlphaFoldDB" id="A0A4Z1HB95"/>
<comment type="catalytic activity">
    <reaction evidence="1">
        <text>[E2 ubiquitin-conjugating enzyme]-S-ubiquitinyl-L-cysteine + [acceptor protein]-L-lysine = [E2 ubiquitin-conjugating enzyme]-L-cysteine + [acceptor protein]-N(6)-ubiquitinyl-L-lysine.</text>
        <dbReference type="EC" id="2.3.2.31"/>
    </reaction>
</comment>
<name>A0A4Z1HB95_9HELO</name>
<evidence type="ECO:0000256" key="7">
    <source>
        <dbReference type="ARBA" id="ARBA00022786"/>
    </source>
</evidence>
<keyword evidence="8" id="KW-0862">Zinc</keyword>
<comment type="caution">
    <text evidence="11">The sequence shown here is derived from an EMBL/GenBank/DDBJ whole genome shotgun (WGS) entry which is preliminary data.</text>
</comment>
<dbReference type="CDD" id="cd20335">
    <property type="entry name" value="BRcat_RBR"/>
    <property type="match status" value="1"/>
</dbReference>
<dbReference type="PANTHER" id="PTHR11685">
    <property type="entry name" value="RBR FAMILY RING FINGER AND IBR DOMAIN-CONTAINING"/>
    <property type="match status" value="1"/>
</dbReference>
<keyword evidence="7" id="KW-0833">Ubl conjugation pathway</keyword>
<evidence type="ECO:0000256" key="2">
    <source>
        <dbReference type="ARBA" id="ARBA00012251"/>
    </source>
</evidence>
<evidence type="ECO:0000259" key="10">
    <source>
        <dbReference type="PROSITE" id="PS51873"/>
    </source>
</evidence>
<evidence type="ECO:0000313" key="12">
    <source>
        <dbReference type="Proteomes" id="UP000297527"/>
    </source>
</evidence>
<dbReference type="SUPFAM" id="SSF57850">
    <property type="entry name" value="RING/U-box"/>
    <property type="match status" value="1"/>
</dbReference>
<dbReference type="EMBL" id="PQXN01000467">
    <property type="protein sequence ID" value="TGO44742.1"/>
    <property type="molecule type" value="Genomic_DNA"/>
</dbReference>
<dbReference type="Pfam" id="PF01485">
    <property type="entry name" value="IBR"/>
    <property type="match status" value="1"/>
</dbReference>
<reference evidence="11 12" key="1">
    <citation type="submission" date="2017-12" db="EMBL/GenBank/DDBJ databases">
        <title>Comparative genomics of Botrytis spp.</title>
        <authorList>
            <person name="Valero-Jimenez C.A."/>
            <person name="Tapia P."/>
            <person name="Veloso J."/>
            <person name="Silva-Moreno E."/>
            <person name="Staats M."/>
            <person name="Valdes J.H."/>
            <person name="Van Kan J.A.L."/>
        </authorList>
    </citation>
    <scope>NUCLEOTIDE SEQUENCE [LARGE SCALE GENOMIC DNA]</scope>
    <source>
        <strain evidence="11 12">MUCL11595</strain>
    </source>
</reference>
<proteinExistence type="predicted"/>
<dbReference type="InterPro" id="IPR002867">
    <property type="entry name" value="IBR_dom"/>
</dbReference>
<dbReference type="EC" id="2.3.2.31" evidence="2"/>
<evidence type="ECO:0000256" key="6">
    <source>
        <dbReference type="ARBA" id="ARBA00022771"/>
    </source>
</evidence>
<accession>A0A4Z1HB95</accession>
<dbReference type="GO" id="GO:0061630">
    <property type="term" value="F:ubiquitin protein ligase activity"/>
    <property type="evidence" value="ECO:0007669"/>
    <property type="project" value="UniProtKB-EC"/>
</dbReference>
<evidence type="ECO:0000313" key="11">
    <source>
        <dbReference type="EMBL" id="TGO44742.1"/>
    </source>
</evidence>
<dbReference type="PROSITE" id="PS51873">
    <property type="entry name" value="TRIAD"/>
    <property type="match status" value="1"/>
</dbReference>
<dbReference type="InterPro" id="IPR031127">
    <property type="entry name" value="E3_UB_ligase_RBR"/>
</dbReference>
<evidence type="ECO:0000256" key="5">
    <source>
        <dbReference type="ARBA" id="ARBA00022737"/>
    </source>
</evidence>
<keyword evidence="12" id="KW-1185">Reference proteome</keyword>
<dbReference type="Proteomes" id="UP000297527">
    <property type="component" value="Unassembled WGS sequence"/>
</dbReference>
<dbReference type="GO" id="GO:0016567">
    <property type="term" value="P:protein ubiquitination"/>
    <property type="evidence" value="ECO:0007669"/>
    <property type="project" value="InterPro"/>
</dbReference>
<evidence type="ECO:0000256" key="3">
    <source>
        <dbReference type="ARBA" id="ARBA00022679"/>
    </source>
</evidence>
<gene>
    <name evidence="11" type="ORF">BCON_0469g00050</name>
</gene>
<feature type="domain" description="RING-type" evidence="10">
    <location>
        <begin position="128"/>
        <end position="327"/>
    </location>
</feature>
<evidence type="ECO:0000256" key="8">
    <source>
        <dbReference type="ARBA" id="ARBA00022833"/>
    </source>
</evidence>
<dbReference type="GO" id="GO:0008270">
    <property type="term" value="F:zinc ion binding"/>
    <property type="evidence" value="ECO:0007669"/>
    <property type="project" value="UniProtKB-KW"/>
</dbReference>
<sequence length="384" mass="42862">MDYILAKYHHFGEIDDESVNLIIQLQLEDIEYLSPKGNDHANDVSDVSVAFELQRTELENIALVLSDPRMTSSNASAVQANGNVLTRTASRIFDFARDHTMTLLQSHQGSRLTNTTPEPQSHSLPQAQTNDESTCVSCQDRINSLDAARVPGSCHHEYYRACLETPFHLSMRDESLFPPRCCNERITVVSVHSFLETDTISAFAKKALEFGTPNRIYCSSKSCSAFIHPTKILNEVASCDECGTQTHTLCKLEAHTGDCSNNTALKGVLDLARNEGWQRCYSCWSMVELEIGCNHMRCLCGAEFCYICGLIWKSCRCPQWHENRLVARASETVNRRPEHRLLERPHQAIGQGSATGAQVAVAAQALLDNPAYAYAIKLYGDNLR</sequence>
<protein>
    <recommendedName>
        <fullName evidence="2">RBR-type E3 ubiquitin transferase</fullName>
        <ecNumber evidence="2">2.3.2.31</ecNumber>
    </recommendedName>
</protein>
<keyword evidence="5" id="KW-0677">Repeat</keyword>
<evidence type="ECO:0000256" key="4">
    <source>
        <dbReference type="ARBA" id="ARBA00022723"/>
    </source>
</evidence>
<evidence type="ECO:0000256" key="1">
    <source>
        <dbReference type="ARBA" id="ARBA00001798"/>
    </source>
</evidence>
<keyword evidence="6" id="KW-0863">Zinc-finger</keyword>
<dbReference type="InterPro" id="IPR044066">
    <property type="entry name" value="TRIAD_supradom"/>
</dbReference>
<evidence type="ECO:0000256" key="9">
    <source>
        <dbReference type="SAM" id="MobiDB-lite"/>
    </source>
</evidence>
<dbReference type="OrthoDB" id="9977870at2759"/>
<dbReference type="Gene3D" id="1.20.120.1750">
    <property type="match status" value="1"/>
</dbReference>
<keyword evidence="4" id="KW-0479">Metal-binding</keyword>
<feature type="region of interest" description="Disordered" evidence="9">
    <location>
        <begin position="106"/>
        <end position="130"/>
    </location>
</feature>
<dbReference type="CDD" id="cd22584">
    <property type="entry name" value="Rcat_RBR_unk"/>
    <property type="match status" value="1"/>
</dbReference>